<organism evidence="1 2">
    <name type="scientific">Dreissena polymorpha</name>
    <name type="common">Zebra mussel</name>
    <name type="synonym">Mytilus polymorpha</name>
    <dbReference type="NCBI Taxonomy" id="45954"/>
    <lineage>
        <taxon>Eukaryota</taxon>
        <taxon>Metazoa</taxon>
        <taxon>Spiralia</taxon>
        <taxon>Lophotrochozoa</taxon>
        <taxon>Mollusca</taxon>
        <taxon>Bivalvia</taxon>
        <taxon>Autobranchia</taxon>
        <taxon>Heteroconchia</taxon>
        <taxon>Euheterodonta</taxon>
        <taxon>Imparidentia</taxon>
        <taxon>Neoheterodontei</taxon>
        <taxon>Myida</taxon>
        <taxon>Dreissenoidea</taxon>
        <taxon>Dreissenidae</taxon>
        <taxon>Dreissena</taxon>
    </lineage>
</organism>
<accession>A0A9D4RKH6</accession>
<comment type="caution">
    <text evidence="1">The sequence shown here is derived from an EMBL/GenBank/DDBJ whole genome shotgun (WGS) entry which is preliminary data.</text>
</comment>
<name>A0A9D4RKH6_DREPO</name>
<dbReference type="PANTHER" id="PTHR47018">
    <property type="entry name" value="CXC DOMAIN-CONTAINING PROTEIN-RELATED"/>
    <property type="match status" value="1"/>
</dbReference>
<reference evidence="1" key="2">
    <citation type="submission" date="2020-11" db="EMBL/GenBank/DDBJ databases">
        <authorList>
            <person name="McCartney M.A."/>
            <person name="Auch B."/>
            <person name="Kono T."/>
            <person name="Mallez S."/>
            <person name="Becker A."/>
            <person name="Gohl D.M."/>
            <person name="Silverstein K.A.T."/>
            <person name="Koren S."/>
            <person name="Bechman K.B."/>
            <person name="Herman A."/>
            <person name="Abrahante J.E."/>
            <person name="Garbe J."/>
        </authorList>
    </citation>
    <scope>NUCLEOTIDE SEQUENCE</scope>
    <source>
        <strain evidence="1">Duluth1</strain>
        <tissue evidence="1">Whole animal</tissue>
    </source>
</reference>
<sequence length="188" mass="21116">MTVQLLQMKRLPSEVEDGFNKGLFTGKLSDGKFNNLLLDYTVEVTQNKALNGSGGIIGLTLRENVLARWFLARPLSSTYSSIFHGAICPSNNKDTDQRHHTDTKSCRDKHEKMIGKLSKMFEGTFLDPFDTKTTTDCLINFAIGAHAEADVETSLTDCIETGKKMFKKFVKDRLILKNDTTENTFINL</sequence>
<evidence type="ECO:0000313" key="1">
    <source>
        <dbReference type="EMBL" id="KAH3872116.1"/>
    </source>
</evidence>
<reference evidence="1" key="1">
    <citation type="journal article" date="2019" name="bioRxiv">
        <title>The Genome of the Zebra Mussel, Dreissena polymorpha: A Resource for Invasive Species Research.</title>
        <authorList>
            <person name="McCartney M.A."/>
            <person name="Auch B."/>
            <person name="Kono T."/>
            <person name="Mallez S."/>
            <person name="Zhang Y."/>
            <person name="Obille A."/>
            <person name="Becker A."/>
            <person name="Abrahante J.E."/>
            <person name="Garbe J."/>
            <person name="Badalamenti J.P."/>
            <person name="Herman A."/>
            <person name="Mangelson H."/>
            <person name="Liachko I."/>
            <person name="Sullivan S."/>
            <person name="Sone E.D."/>
            <person name="Koren S."/>
            <person name="Silverstein K.A.T."/>
            <person name="Beckman K.B."/>
            <person name="Gohl D.M."/>
        </authorList>
    </citation>
    <scope>NUCLEOTIDE SEQUENCE</scope>
    <source>
        <strain evidence="1">Duluth1</strain>
        <tissue evidence="1">Whole animal</tissue>
    </source>
</reference>
<protein>
    <submittedName>
        <fullName evidence="1">Uncharacterized protein</fullName>
    </submittedName>
</protein>
<dbReference type="Proteomes" id="UP000828390">
    <property type="component" value="Unassembled WGS sequence"/>
</dbReference>
<dbReference type="AlphaFoldDB" id="A0A9D4RKH6"/>
<dbReference type="PANTHER" id="PTHR47018:SF1">
    <property type="entry name" value="TESMIN_TSO1-LIKE CXC DOMAIN-CONTAINING PROTEIN"/>
    <property type="match status" value="1"/>
</dbReference>
<dbReference type="EMBL" id="JAIWYP010000002">
    <property type="protein sequence ID" value="KAH3872116.1"/>
    <property type="molecule type" value="Genomic_DNA"/>
</dbReference>
<evidence type="ECO:0000313" key="2">
    <source>
        <dbReference type="Proteomes" id="UP000828390"/>
    </source>
</evidence>
<proteinExistence type="predicted"/>
<gene>
    <name evidence="1" type="ORF">DPMN_035330</name>
</gene>
<keyword evidence="2" id="KW-1185">Reference proteome</keyword>